<name>A0AAP0J6P3_9MAGN</name>
<keyword evidence="2" id="KW-1185">Reference proteome</keyword>
<sequence>MMALNHFISFSSSGALLHPFSAISRSLSSSSAATDTPITVKTSIPFVGHNCDPLPQSHHDPNRALLLLLLLRYGPSAPSGDCLRVWVSRQRKS</sequence>
<protein>
    <submittedName>
        <fullName evidence="1">Uncharacterized protein</fullName>
    </submittedName>
</protein>
<comment type="caution">
    <text evidence="1">The sequence shown here is derived from an EMBL/GenBank/DDBJ whole genome shotgun (WGS) entry which is preliminary data.</text>
</comment>
<organism evidence="1 2">
    <name type="scientific">Stephania yunnanensis</name>
    <dbReference type="NCBI Taxonomy" id="152371"/>
    <lineage>
        <taxon>Eukaryota</taxon>
        <taxon>Viridiplantae</taxon>
        <taxon>Streptophyta</taxon>
        <taxon>Embryophyta</taxon>
        <taxon>Tracheophyta</taxon>
        <taxon>Spermatophyta</taxon>
        <taxon>Magnoliopsida</taxon>
        <taxon>Ranunculales</taxon>
        <taxon>Menispermaceae</taxon>
        <taxon>Menispermoideae</taxon>
        <taxon>Cissampelideae</taxon>
        <taxon>Stephania</taxon>
    </lineage>
</organism>
<dbReference type="AlphaFoldDB" id="A0AAP0J6P3"/>
<proteinExistence type="predicted"/>
<accession>A0AAP0J6P3</accession>
<dbReference type="EMBL" id="JBBNAF010000007">
    <property type="protein sequence ID" value="KAK9128434.1"/>
    <property type="molecule type" value="Genomic_DNA"/>
</dbReference>
<gene>
    <name evidence="1" type="ORF">Syun_017231</name>
</gene>
<evidence type="ECO:0000313" key="1">
    <source>
        <dbReference type="EMBL" id="KAK9128434.1"/>
    </source>
</evidence>
<evidence type="ECO:0000313" key="2">
    <source>
        <dbReference type="Proteomes" id="UP001420932"/>
    </source>
</evidence>
<reference evidence="1 2" key="1">
    <citation type="submission" date="2024-01" db="EMBL/GenBank/DDBJ databases">
        <title>Genome assemblies of Stephania.</title>
        <authorList>
            <person name="Yang L."/>
        </authorList>
    </citation>
    <scope>NUCLEOTIDE SEQUENCE [LARGE SCALE GENOMIC DNA]</scope>
    <source>
        <strain evidence="1">YNDBR</strain>
        <tissue evidence="1">Leaf</tissue>
    </source>
</reference>
<dbReference type="Proteomes" id="UP001420932">
    <property type="component" value="Unassembled WGS sequence"/>
</dbReference>